<proteinExistence type="predicted"/>
<dbReference type="Pfam" id="PF01207">
    <property type="entry name" value="Dus"/>
    <property type="match status" value="1"/>
</dbReference>
<dbReference type="AlphaFoldDB" id="A0A7J6MVY4"/>
<sequence>MVPHSQEVVLTYPSLSDRYRNVEILAPMVRACTLPLRKLTASYGADLVYSEEIIDQKIYNSKRVWDPSFKTWDYISQRDNSLVFQTAEDEKPKLIFQMGTNSGPGAQKAAMALLQDVAGFDVNMGCPKSFSIKGGMGSALLKKPEVATDILKTLRRTVPETMPVTCKVRLICDTQQPTEEELQDVIKRTSEFIKGCSDAGACAVALHTRTIPMRPRNPAIWPTFAQVQQLCPDVLLIPNGDFFDRRAIEAFRALMEETAVPWSNSFMIARGGLYNPQMFDKTGKGMYLPKKEVLQEYMRLATRYGSPHQNTKWVLAQLLTNDTMYEGQPVKVIQQTLSRCKSHEALCNALGITDFDKAAYHPKSHTVNYFKEVIAPLSTEPTAVGDIKRPLESVADDDGEGQAKRPKPEAVEVA</sequence>
<evidence type="ECO:0000313" key="3">
    <source>
        <dbReference type="EMBL" id="KAF4675487.1"/>
    </source>
</evidence>
<evidence type="ECO:0000256" key="1">
    <source>
        <dbReference type="SAM" id="MobiDB-lite"/>
    </source>
</evidence>
<dbReference type="GO" id="GO:0005737">
    <property type="term" value="C:cytoplasm"/>
    <property type="evidence" value="ECO:0007669"/>
    <property type="project" value="TreeGrafter"/>
</dbReference>
<name>A0A7J6MVY4_PEROL</name>
<accession>A0A7J6MVY4</accession>
<dbReference type="InterPro" id="IPR035587">
    <property type="entry name" value="DUS-like_FMN-bd"/>
</dbReference>
<feature type="region of interest" description="Disordered" evidence="1">
    <location>
        <begin position="385"/>
        <end position="414"/>
    </location>
</feature>
<dbReference type="InterPro" id="IPR052582">
    <property type="entry name" value="tRNA-DUS-like"/>
</dbReference>
<protein>
    <submittedName>
        <fullName evidence="3">tRNA-dihydrouridine(20) synthase [NAD(P)+]-like</fullName>
    </submittedName>
</protein>
<comment type="caution">
    <text evidence="3">The sequence shown here is derived from an EMBL/GenBank/DDBJ whole genome shotgun (WGS) entry which is preliminary data.</text>
</comment>
<evidence type="ECO:0000313" key="4">
    <source>
        <dbReference type="Proteomes" id="UP000572268"/>
    </source>
</evidence>
<feature type="compositionally biased region" description="Basic and acidic residues" evidence="1">
    <location>
        <begin position="401"/>
        <end position="414"/>
    </location>
</feature>
<evidence type="ECO:0000259" key="2">
    <source>
        <dbReference type="Pfam" id="PF01207"/>
    </source>
</evidence>
<gene>
    <name evidence="3" type="primary">DUS2L</name>
    <name evidence="3" type="ORF">FOL46_001427</name>
</gene>
<organism evidence="3 4">
    <name type="scientific">Perkinsus olseni</name>
    <name type="common">Perkinsus atlanticus</name>
    <dbReference type="NCBI Taxonomy" id="32597"/>
    <lineage>
        <taxon>Eukaryota</taxon>
        <taxon>Sar</taxon>
        <taxon>Alveolata</taxon>
        <taxon>Perkinsozoa</taxon>
        <taxon>Perkinsea</taxon>
        <taxon>Perkinsida</taxon>
        <taxon>Perkinsidae</taxon>
        <taxon>Perkinsus</taxon>
    </lineage>
</organism>
<dbReference type="GO" id="GO:0017150">
    <property type="term" value="F:tRNA dihydrouridine synthase activity"/>
    <property type="evidence" value="ECO:0007669"/>
    <property type="project" value="TreeGrafter"/>
</dbReference>
<dbReference type="Gene3D" id="3.20.20.70">
    <property type="entry name" value="Aldolase class I"/>
    <property type="match status" value="1"/>
</dbReference>
<feature type="domain" description="DUS-like FMN-binding" evidence="2">
    <location>
        <begin position="24"/>
        <end position="302"/>
    </location>
</feature>
<dbReference type="PANTHER" id="PTHR45936:SF1">
    <property type="entry name" value="TRNA-DIHYDROURIDINE(20) SYNTHASE [NAD(P)+]-LIKE"/>
    <property type="match status" value="1"/>
</dbReference>
<dbReference type="EMBL" id="JABANN010000014">
    <property type="protein sequence ID" value="KAF4675487.1"/>
    <property type="molecule type" value="Genomic_DNA"/>
</dbReference>
<dbReference type="PANTHER" id="PTHR45936">
    <property type="entry name" value="TRNA-DIHYDROURIDINE(20) SYNTHASE [NAD(P)+]-LIKE"/>
    <property type="match status" value="1"/>
</dbReference>
<dbReference type="Proteomes" id="UP000572268">
    <property type="component" value="Unassembled WGS sequence"/>
</dbReference>
<dbReference type="SUPFAM" id="SSF51395">
    <property type="entry name" value="FMN-linked oxidoreductases"/>
    <property type="match status" value="1"/>
</dbReference>
<dbReference type="CDD" id="cd02801">
    <property type="entry name" value="DUS_like_FMN"/>
    <property type="match status" value="1"/>
</dbReference>
<dbReference type="InterPro" id="IPR013785">
    <property type="entry name" value="Aldolase_TIM"/>
</dbReference>
<reference evidence="3 4" key="1">
    <citation type="submission" date="2020-04" db="EMBL/GenBank/DDBJ databases">
        <title>Perkinsus olseni comparative genomics.</title>
        <authorList>
            <person name="Bogema D.R."/>
        </authorList>
    </citation>
    <scope>NUCLEOTIDE SEQUENCE [LARGE SCALE GENOMIC DNA]</scope>
    <source>
        <strain evidence="3">ATCC PRA-31</strain>
    </source>
</reference>